<name>A0AAV4V8H3_CAEEX</name>
<comment type="caution">
    <text evidence="1">The sequence shown here is derived from an EMBL/GenBank/DDBJ whole genome shotgun (WGS) entry which is preliminary data.</text>
</comment>
<protein>
    <submittedName>
        <fullName evidence="1">Uncharacterized protein</fullName>
    </submittedName>
</protein>
<dbReference type="EMBL" id="BPLR01014113">
    <property type="protein sequence ID" value="GIY66401.1"/>
    <property type="molecule type" value="Genomic_DNA"/>
</dbReference>
<reference evidence="1 2" key="1">
    <citation type="submission" date="2021-06" db="EMBL/GenBank/DDBJ databases">
        <title>Caerostris extrusa draft genome.</title>
        <authorList>
            <person name="Kono N."/>
            <person name="Arakawa K."/>
        </authorList>
    </citation>
    <scope>NUCLEOTIDE SEQUENCE [LARGE SCALE GENOMIC DNA]</scope>
</reference>
<evidence type="ECO:0000313" key="2">
    <source>
        <dbReference type="Proteomes" id="UP001054945"/>
    </source>
</evidence>
<organism evidence="1 2">
    <name type="scientific">Caerostris extrusa</name>
    <name type="common">Bark spider</name>
    <name type="synonym">Caerostris bankana</name>
    <dbReference type="NCBI Taxonomy" id="172846"/>
    <lineage>
        <taxon>Eukaryota</taxon>
        <taxon>Metazoa</taxon>
        <taxon>Ecdysozoa</taxon>
        <taxon>Arthropoda</taxon>
        <taxon>Chelicerata</taxon>
        <taxon>Arachnida</taxon>
        <taxon>Araneae</taxon>
        <taxon>Araneomorphae</taxon>
        <taxon>Entelegynae</taxon>
        <taxon>Araneoidea</taxon>
        <taxon>Araneidae</taxon>
        <taxon>Caerostris</taxon>
    </lineage>
</organism>
<keyword evidence="2" id="KW-1185">Reference proteome</keyword>
<dbReference type="AlphaFoldDB" id="A0AAV4V8H3"/>
<dbReference type="Proteomes" id="UP001054945">
    <property type="component" value="Unassembled WGS sequence"/>
</dbReference>
<gene>
    <name evidence="1" type="ORF">CEXT_791741</name>
</gene>
<sequence length="108" mass="12115">MNIATRKTTLLIREAYTLYFNPPRDSISSSFLFLQSSSNLHTLFIYFPSIFIESPSPIHLPQSSSKKDVSSKSSILITAVVALLQRSGCNSMSPKDSNVIYLSYDDHH</sequence>
<evidence type="ECO:0000313" key="1">
    <source>
        <dbReference type="EMBL" id="GIY66401.1"/>
    </source>
</evidence>
<accession>A0AAV4V8H3</accession>
<proteinExistence type="predicted"/>